<feature type="domain" description="Peptidase S9 prolyl oligopeptidase catalytic" evidence="2">
    <location>
        <begin position="61"/>
        <end position="194"/>
    </location>
</feature>
<dbReference type="AlphaFoldDB" id="A0A2M9D5I3"/>
<dbReference type="PANTHER" id="PTHR48081:SF6">
    <property type="entry name" value="PEPTIDASE S9 PROLYL OLIGOPEPTIDASE CATALYTIC DOMAIN-CONTAINING PROTEIN"/>
    <property type="match status" value="1"/>
</dbReference>
<proteinExistence type="predicted"/>
<evidence type="ECO:0000256" key="1">
    <source>
        <dbReference type="ARBA" id="ARBA00022801"/>
    </source>
</evidence>
<reference evidence="3 4" key="1">
    <citation type="submission" date="2017-11" db="EMBL/GenBank/DDBJ databases">
        <title>Genomic Encyclopedia of Archaeal and Bacterial Type Strains, Phase II (KMG-II): From Individual Species to Whole Genera.</title>
        <authorList>
            <person name="Goeker M."/>
        </authorList>
    </citation>
    <scope>NUCLEOTIDE SEQUENCE [LARGE SCALE GENOMIC DNA]</scope>
    <source>
        <strain evidence="3 4">DSM 16400</strain>
    </source>
</reference>
<dbReference type="OrthoDB" id="9794725at2"/>
<protein>
    <submittedName>
        <fullName evidence="3">Acetyl esterase/lipase</fullName>
    </submittedName>
</protein>
<sequence>MAANLPTILVLPGGGYSRLAPHEGEPVAAWLRSIGWNARVVEYPVATKHPAPLLAIQSEIAKERALGAPLVGVVGFSAGGHLAGHAAVAPVADDNERPDFAVLGYPVVTMTGETHAGSRENLIGLDANSFLREDTSLDLLVTPATPPMFIWHTAADEPVPVEAHSYPLAMALAAAGVRHELHVFADGKHGLGLAEGTPAEAWQALCEIWLSSLL</sequence>
<dbReference type="Gene3D" id="3.40.50.1820">
    <property type="entry name" value="alpha/beta hydrolase"/>
    <property type="match status" value="1"/>
</dbReference>
<accession>A0A2M9D5I3</accession>
<name>A0A2M9D5I3_9MICO</name>
<dbReference type="Pfam" id="PF00326">
    <property type="entry name" value="Peptidase_S9"/>
    <property type="match status" value="1"/>
</dbReference>
<keyword evidence="1" id="KW-0378">Hydrolase</keyword>
<dbReference type="SUPFAM" id="SSF53474">
    <property type="entry name" value="alpha/beta-Hydrolases"/>
    <property type="match status" value="1"/>
</dbReference>
<gene>
    <name evidence="3" type="ORF">CLV85_0045</name>
</gene>
<dbReference type="InterPro" id="IPR029058">
    <property type="entry name" value="AB_hydrolase_fold"/>
</dbReference>
<evidence type="ECO:0000313" key="3">
    <source>
        <dbReference type="EMBL" id="PJJ80878.1"/>
    </source>
</evidence>
<dbReference type="InterPro" id="IPR001375">
    <property type="entry name" value="Peptidase_S9_cat"/>
</dbReference>
<dbReference type="Proteomes" id="UP000231742">
    <property type="component" value="Unassembled WGS sequence"/>
</dbReference>
<evidence type="ECO:0000313" key="4">
    <source>
        <dbReference type="Proteomes" id="UP000231742"/>
    </source>
</evidence>
<dbReference type="RefSeq" id="WP_100387618.1">
    <property type="nucleotide sequence ID" value="NZ_BMZU01000001.1"/>
</dbReference>
<evidence type="ECO:0000259" key="2">
    <source>
        <dbReference type="Pfam" id="PF00326"/>
    </source>
</evidence>
<keyword evidence="4" id="KW-1185">Reference proteome</keyword>
<comment type="caution">
    <text evidence="3">The sequence shown here is derived from an EMBL/GenBank/DDBJ whole genome shotgun (WGS) entry which is preliminary data.</text>
</comment>
<dbReference type="GO" id="GO:0008236">
    <property type="term" value="F:serine-type peptidase activity"/>
    <property type="evidence" value="ECO:0007669"/>
    <property type="project" value="InterPro"/>
</dbReference>
<dbReference type="PANTHER" id="PTHR48081">
    <property type="entry name" value="AB HYDROLASE SUPERFAMILY PROTEIN C4A8.06C"/>
    <property type="match status" value="1"/>
</dbReference>
<organism evidence="3 4">
    <name type="scientific">Salinibacterium amurskyense</name>
    <dbReference type="NCBI Taxonomy" id="205941"/>
    <lineage>
        <taxon>Bacteria</taxon>
        <taxon>Bacillati</taxon>
        <taxon>Actinomycetota</taxon>
        <taxon>Actinomycetes</taxon>
        <taxon>Micrococcales</taxon>
        <taxon>Microbacteriaceae</taxon>
        <taxon>Salinibacterium</taxon>
    </lineage>
</organism>
<dbReference type="GO" id="GO:0006508">
    <property type="term" value="P:proteolysis"/>
    <property type="evidence" value="ECO:0007669"/>
    <property type="project" value="InterPro"/>
</dbReference>
<dbReference type="EMBL" id="PGFH01000001">
    <property type="protein sequence ID" value="PJJ80878.1"/>
    <property type="molecule type" value="Genomic_DNA"/>
</dbReference>
<dbReference type="InterPro" id="IPR050300">
    <property type="entry name" value="GDXG_lipolytic_enzyme"/>
</dbReference>